<name>M7YZU7_TRIUA</name>
<reference evidence="9" key="1">
    <citation type="journal article" date="2013" name="Nature">
        <title>Draft genome of the wheat A-genome progenitor Triticum urartu.</title>
        <authorList>
            <person name="Ling H.Q."/>
            <person name="Zhao S."/>
            <person name="Liu D."/>
            <person name="Wang J."/>
            <person name="Sun H."/>
            <person name="Zhang C."/>
            <person name="Fan H."/>
            <person name="Li D."/>
            <person name="Dong L."/>
            <person name="Tao Y."/>
            <person name="Gao C."/>
            <person name="Wu H."/>
            <person name="Li Y."/>
            <person name="Cui Y."/>
            <person name="Guo X."/>
            <person name="Zheng S."/>
            <person name="Wang B."/>
            <person name="Yu K."/>
            <person name="Liang Q."/>
            <person name="Yang W."/>
            <person name="Lou X."/>
            <person name="Chen J."/>
            <person name="Feng M."/>
            <person name="Jian J."/>
            <person name="Zhang X."/>
            <person name="Luo G."/>
            <person name="Jiang Y."/>
            <person name="Liu J."/>
            <person name="Wang Z."/>
            <person name="Sha Y."/>
            <person name="Zhang B."/>
            <person name="Wu H."/>
            <person name="Tang D."/>
            <person name="Shen Q."/>
            <person name="Xue P."/>
            <person name="Zou S."/>
            <person name="Wang X."/>
            <person name="Liu X."/>
            <person name="Wang F."/>
            <person name="Yang Y."/>
            <person name="An X."/>
            <person name="Dong Z."/>
            <person name="Zhang K."/>
            <person name="Zhang X."/>
            <person name="Luo M.C."/>
            <person name="Dvorak J."/>
            <person name="Tong Y."/>
            <person name="Wang J."/>
            <person name="Yang H."/>
            <person name="Li Z."/>
            <person name="Wang D."/>
            <person name="Zhang A."/>
            <person name="Wang J."/>
        </authorList>
    </citation>
    <scope>NUCLEOTIDE SEQUENCE</scope>
</reference>
<dbReference type="FunFam" id="3.80.10.10:FF:000400">
    <property type="entry name" value="Nuclear pore complex protein NUP107"/>
    <property type="match status" value="1"/>
</dbReference>
<evidence type="ECO:0000313" key="9">
    <source>
        <dbReference type="EMBL" id="EMS45570.1"/>
    </source>
</evidence>
<comment type="subcellular location">
    <subcellularLocation>
        <location evidence="1">Cell envelope</location>
    </subcellularLocation>
    <subcellularLocation>
        <location evidence="2">Membrane</location>
    </subcellularLocation>
</comment>
<dbReference type="PANTHER" id="PTHR48059">
    <property type="entry name" value="POLYGALACTURONASE INHIBITOR 1"/>
    <property type="match status" value="1"/>
</dbReference>
<evidence type="ECO:0000256" key="7">
    <source>
        <dbReference type="ARBA" id="ARBA00038043"/>
    </source>
</evidence>
<evidence type="ECO:0000256" key="4">
    <source>
        <dbReference type="ARBA" id="ARBA00022729"/>
    </source>
</evidence>
<keyword evidence="6" id="KW-0472">Membrane</keyword>
<dbReference type="STRING" id="4572.M7YZU7"/>
<protein>
    <submittedName>
        <fullName evidence="9">Polygalacturonase inhibitor</fullName>
    </submittedName>
</protein>
<keyword evidence="3" id="KW-0433">Leucine-rich repeat</keyword>
<dbReference type="OMA" id="AKKTTWH"/>
<keyword evidence="4" id="KW-0732">Signal</keyword>
<evidence type="ECO:0000256" key="6">
    <source>
        <dbReference type="ARBA" id="ARBA00023136"/>
    </source>
</evidence>
<dbReference type="Pfam" id="PF08263">
    <property type="entry name" value="LRRNT_2"/>
    <property type="match status" value="1"/>
</dbReference>
<dbReference type="InterPro" id="IPR013210">
    <property type="entry name" value="LRR_N_plant-typ"/>
</dbReference>
<dbReference type="InterPro" id="IPR032675">
    <property type="entry name" value="LRR_dom_sf"/>
</dbReference>
<dbReference type="Pfam" id="PF00560">
    <property type="entry name" value="LRR_1"/>
    <property type="match status" value="1"/>
</dbReference>
<dbReference type="Gene3D" id="3.80.10.10">
    <property type="entry name" value="Ribonuclease Inhibitor"/>
    <property type="match status" value="2"/>
</dbReference>
<dbReference type="PANTHER" id="PTHR48059:SF4">
    <property type="entry name" value="POLYGALACTURONASE INHIBITOR 1-RELATED"/>
    <property type="match status" value="1"/>
</dbReference>
<dbReference type="SUPFAM" id="SSF52058">
    <property type="entry name" value="L domain-like"/>
    <property type="match status" value="1"/>
</dbReference>
<dbReference type="eggNOG" id="ENOG502QRQP">
    <property type="taxonomic scope" value="Eukaryota"/>
</dbReference>
<keyword evidence="5" id="KW-0677">Repeat</keyword>
<comment type="similarity">
    <text evidence="7">Belongs to the polygalacturonase-inhibiting protein family.</text>
</comment>
<feature type="domain" description="Leucine-rich repeat-containing N-terminal plant-type" evidence="8">
    <location>
        <begin position="31"/>
        <end position="65"/>
    </location>
</feature>
<evidence type="ECO:0000256" key="5">
    <source>
        <dbReference type="ARBA" id="ARBA00022737"/>
    </source>
</evidence>
<dbReference type="InterPro" id="IPR001611">
    <property type="entry name" value="Leu-rich_rpt"/>
</dbReference>
<dbReference type="GO" id="GO:0016020">
    <property type="term" value="C:membrane"/>
    <property type="evidence" value="ECO:0007669"/>
    <property type="project" value="UniProtKB-SubCell"/>
</dbReference>
<gene>
    <name evidence="9" type="ORF">TRIUR3_28614</name>
</gene>
<accession>M7YZU7</accession>
<dbReference type="EMBL" id="KD284861">
    <property type="protein sequence ID" value="EMS45570.1"/>
    <property type="molecule type" value="Genomic_DNA"/>
</dbReference>
<proteinExistence type="inferred from homology"/>
<evidence type="ECO:0000256" key="1">
    <source>
        <dbReference type="ARBA" id="ARBA00004196"/>
    </source>
</evidence>
<organism evidence="9">
    <name type="scientific">Triticum urartu</name>
    <name type="common">Red wild einkorn</name>
    <name type="synonym">Crithodium urartu</name>
    <dbReference type="NCBI Taxonomy" id="4572"/>
    <lineage>
        <taxon>Eukaryota</taxon>
        <taxon>Viridiplantae</taxon>
        <taxon>Streptophyta</taxon>
        <taxon>Embryophyta</taxon>
        <taxon>Tracheophyta</taxon>
        <taxon>Spermatophyta</taxon>
        <taxon>Magnoliopsida</taxon>
        <taxon>Liliopsida</taxon>
        <taxon>Poales</taxon>
        <taxon>Poaceae</taxon>
        <taxon>BOP clade</taxon>
        <taxon>Pooideae</taxon>
        <taxon>Triticodae</taxon>
        <taxon>Triticeae</taxon>
        <taxon>Triticinae</taxon>
        <taxon>Triticum</taxon>
    </lineage>
</organism>
<sequence length="279" mass="29374">MAKVVVLLCSLLAGAANAEPDPEPTYKDCHPGDKAALLAVKAAFGEAYDFASWKPDNPCCDWYDVARRPSPGHVVGLAIFQDANLTGTIPTALAGLPHLEDLTLRHLPGLSGPIPPAIGKLSNLSSLRISWTAVSGPVPSFLGALKKLNFLDLSFNSLSGAIPASLGTIPLSGINLSRNRLTGARTIPLHNDIHGSIPAQVASMSNLNFFNVSYNRLCGPVPAGGNMARKGEGCHQGGRSPPWCAGLGVEESDSKEGGTFPLGPFWPKLPSTIWPFKTH</sequence>
<dbReference type="AlphaFoldDB" id="M7YZU7"/>
<dbReference type="InterPro" id="IPR051848">
    <property type="entry name" value="PGIP"/>
</dbReference>
<evidence type="ECO:0000259" key="8">
    <source>
        <dbReference type="Pfam" id="PF08263"/>
    </source>
</evidence>
<evidence type="ECO:0000256" key="3">
    <source>
        <dbReference type="ARBA" id="ARBA00022614"/>
    </source>
</evidence>
<evidence type="ECO:0000256" key="2">
    <source>
        <dbReference type="ARBA" id="ARBA00004370"/>
    </source>
</evidence>